<organism evidence="10">
    <name type="scientific">Mytilinidion resinicola</name>
    <dbReference type="NCBI Taxonomy" id="574789"/>
    <lineage>
        <taxon>Eukaryota</taxon>
        <taxon>Fungi</taxon>
        <taxon>Dikarya</taxon>
        <taxon>Ascomycota</taxon>
        <taxon>Pezizomycotina</taxon>
        <taxon>Dothideomycetes</taxon>
        <taxon>Pleosporomycetidae</taxon>
        <taxon>Mytilinidiales</taxon>
        <taxon>Mytilinidiaceae</taxon>
        <taxon>Mytilinidion</taxon>
    </lineage>
</organism>
<dbReference type="GO" id="GO:0061630">
    <property type="term" value="F:ubiquitin protein ligase activity"/>
    <property type="evidence" value="ECO:0007669"/>
    <property type="project" value="UniProtKB-EC"/>
</dbReference>
<reference evidence="10 12" key="1">
    <citation type="journal article" date="2020" name="Stud. Mycol.">
        <title>101 Dothideomycetes genomes: a test case for predicting lifestyles and emergence of pathogens.</title>
        <authorList>
            <person name="Haridas S."/>
            <person name="Albert R."/>
            <person name="Binder M."/>
            <person name="Bloem J."/>
            <person name="Labutti K."/>
            <person name="Salamov A."/>
            <person name="Andreopoulos B."/>
            <person name="Baker S."/>
            <person name="Barry K."/>
            <person name="Bills G."/>
            <person name="Bluhm B."/>
            <person name="Cannon C."/>
            <person name="Castanera R."/>
            <person name="Culley D."/>
            <person name="Daum C."/>
            <person name="Ezra D."/>
            <person name="Gonzalez J."/>
            <person name="Henrissat B."/>
            <person name="Kuo A."/>
            <person name="Liang C."/>
            <person name="Lipzen A."/>
            <person name="Lutzoni F."/>
            <person name="Magnuson J."/>
            <person name="Mondo S."/>
            <person name="Nolan M."/>
            <person name="Ohm R."/>
            <person name="Pangilinan J."/>
            <person name="Park H.-J."/>
            <person name="Ramirez L."/>
            <person name="Alfaro M."/>
            <person name="Sun H."/>
            <person name="Tritt A."/>
            <person name="Yoshinaga Y."/>
            <person name="Zwiers L.-H."/>
            <person name="Turgeon B."/>
            <person name="Goodwin S."/>
            <person name="Spatafora J."/>
            <person name="Crous P."/>
            <person name="Grigoriev I."/>
        </authorList>
    </citation>
    <scope>NUCLEOTIDE SEQUENCE</scope>
    <source>
        <strain evidence="10 12">CBS 304.34</strain>
    </source>
</reference>
<evidence type="ECO:0000256" key="8">
    <source>
        <dbReference type="ARBA" id="ARBA00022833"/>
    </source>
</evidence>
<evidence type="ECO:0000313" key="11">
    <source>
        <dbReference type="Proteomes" id="UP000504636"/>
    </source>
</evidence>
<evidence type="ECO:0000256" key="7">
    <source>
        <dbReference type="ARBA" id="ARBA00022786"/>
    </source>
</evidence>
<gene>
    <name evidence="10 12" type="ORF">BDZ99DRAFT_356688</name>
</gene>
<keyword evidence="7" id="KW-0833">Ubl conjugation pathway</keyword>
<dbReference type="PANTHER" id="PTHR11685">
    <property type="entry name" value="RBR FAMILY RING FINGER AND IBR DOMAIN-CONTAINING"/>
    <property type="match status" value="1"/>
</dbReference>
<keyword evidence="11" id="KW-1185">Reference proteome</keyword>
<evidence type="ECO:0000259" key="9">
    <source>
        <dbReference type="PROSITE" id="PS51873"/>
    </source>
</evidence>
<dbReference type="CDD" id="cd20335">
    <property type="entry name" value="BRcat_RBR"/>
    <property type="match status" value="1"/>
</dbReference>
<protein>
    <recommendedName>
        <fullName evidence="2">RBR-type E3 ubiquitin transferase</fullName>
        <ecNumber evidence="2">2.3.2.31</ecNumber>
    </recommendedName>
</protein>
<dbReference type="RefSeq" id="XP_033582388.1">
    <property type="nucleotide sequence ID" value="XM_033714628.1"/>
</dbReference>
<evidence type="ECO:0000256" key="2">
    <source>
        <dbReference type="ARBA" id="ARBA00012251"/>
    </source>
</evidence>
<dbReference type="InterPro" id="IPR044066">
    <property type="entry name" value="TRIAD_supradom"/>
</dbReference>
<dbReference type="SUPFAM" id="SSF57850">
    <property type="entry name" value="RING/U-box"/>
    <property type="match status" value="3"/>
</dbReference>
<proteinExistence type="predicted"/>
<dbReference type="Pfam" id="PF01485">
    <property type="entry name" value="IBR"/>
    <property type="match status" value="2"/>
</dbReference>
<feature type="non-terminal residue" evidence="10">
    <location>
        <position position="1"/>
    </location>
</feature>
<evidence type="ECO:0000256" key="6">
    <source>
        <dbReference type="ARBA" id="ARBA00022771"/>
    </source>
</evidence>
<evidence type="ECO:0000256" key="3">
    <source>
        <dbReference type="ARBA" id="ARBA00022679"/>
    </source>
</evidence>
<dbReference type="AlphaFoldDB" id="A0A6A6Z555"/>
<comment type="catalytic activity">
    <reaction evidence="1">
        <text>[E2 ubiquitin-conjugating enzyme]-S-ubiquitinyl-L-cysteine + [acceptor protein]-L-lysine = [E2 ubiquitin-conjugating enzyme]-L-cysteine + [acceptor protein]-N(6)-ubiquitinyl-L-lysine.</text>
        <dbReference type="EC" id="2.3.2.31"/>
    </reaction>
</comment>
<dbReference type="GO" id="GO:0008270">
    <property type="term" value="F:zinc ion binding"/>
    <property type="evidence" value="ECO:0007669"/>
    <property type="project" value="UniProtKB-KW"/>
</dbReference>
<dbReference type="InterPro" id="IPR013083">
    <property type="entry name" value="Znf_RING/FYVE/PHD"/>
</dbReference>
<sequence length="227" mass="25575">VRKVQCLACYEHQMPSAFPTKITAECNHPSLICIECVQGSLSAQVSDTNTRITCPNADCHLQLTHEDIRKHATYETFARYDTIINREAIRAMPGFTPCPKAKCAGGHFHESPEAENIFTCEVCKTKYCVLCNVPFHTGRTCVEYAEFVSAAPQRREEEAKSKAYIEKTTKKCPGENCGWNIEKSEGCDHMTCRRCGHEFCWICFAPWAPIVARGGSNALHNPHCKYY</sequence>
<dbReference type="GeneID" id="54455521"/>
<dbReference type="InterPro" id="IPR002867">
    <property type="entry name" value="IBR_dom"/>
</dbReference>
<evidence type="ECO:0000313" key="10">
    <source>
        <dbReference type="EMBL" id="KAF2815424.1"/>
    </source>
</evidence>
<keyword evidence="3" id="KW-0808">Transferase</keyword>
<feature type="domain" description="RING-type" evidence="9">
    <location>
        <begin position="2"/>
        <end position="224"/>
    </location>
</feature>
<evidence type="ECO:0000313" key="12">
    <source>
        <dbReference type="RefSeq" id="XP_033582388.1"/>
    </source>
</evidence>
<keyword evidence="8" id="KW-0862">Zinc</keyword>
<keyword evidence="6" id="KW-0863">Zinc-finger</keyword>
<dbReference type="InterPro" id="IPR031127">
    <property type="entry name" value="E3_UB_ligase_RBR"/>
</dbReference>
<evidence type="ECO:0000256" key="1">
    <source>
        <dbReference type="ARBA" id="ARBA00001798"/>
    </source>
</evidence>
<dbReference type="EC" id="2.3.2.31" evidence="2"/>
<evidence type="ECO:0000256" key="4">
    <source>
        <dbReference type="ARBA" id="ARBA00022723"/>
    </source>
</evidence>
<dbReference type="PROSITE" id="PS51873">
    <property type="entry name" value="TRIAD"/>
    <property type="match status" value="1"/>
</dbReference>
<keyword evidence="4" id="KW-0479">Metal-binding</keyword>
<dbReference type="EMBL" id="MU003694">
    <property type="protein sequence ID" value="KAF2815424.1"/>
    <property type="molecule type" value="Genomic_DNA"/>
</dbReference>
<reference evidence="12" key="2">
    <citation type="submission" date="2020-04" db="EMBL/GenBank/DDBJ databases">
        <authorList>
            <consortium name="NCBI Genome Project"/>
        </authorList>
    </citation>
    <scope>NUCLEOTIDE SEQUENCE</scope>
    <source>
        <strain evidence="12">CBS 304.34</strain>
    </source>
</reference>
<evidence type="ECO:0000256" key="5">
    <source>
        <dbReference type="ARBA" id="ARBA00022737"/>
    </source>
</evidence>
<keyword evidence="5" id="KW-0677">Repeat</keyword>
<dbReference type="Gene3D" id="1.20.120.1750">
    <property type="match status" value="1"/>
</dbReference>
<dbReference type="SMART" id="SM00647">
    <property type="entry name" value="IBR"/>
    <property type="match status" value="2"/>
</dbReference>
<name>A0A6A6Z555_9PEZI</name>
<feature type="non-terminal residue" evidence="10">
    <location>
        <position position="227"/>
    </location>
</feature>
<dbReference type="OrthoDB" id="1431934at2759"/>
<accession>A0A6A6Z555</accession>
<dbReference type="Gene3D" id="3.30.40.10">
    <property type="entry name" value="Zinc/RING finger domain, C3HC4 (zinc finger)"/>
    <property type="match status" value="1"/>
</dbReference>
<reference evidence="12" key="3">
    <citation type="submission" date="2025-04" db="UniProtKB">
        <authorList>
            <consortium name="RefSeq"/>
        </authorList>
    </citation>
    <scope>IDENTIFICATION</scope>
    <source>
        <strain evidence="12">CBS 304.34</strain>
    </source>
</reference>
<dbReference type="Proteomes" id="UP000504636">
    <property type="component" value="Unplaced"/>
</dbReference>
<dbReference type="GO" id="GO:0016567">
    <property type="term" value="P:protein ubiquitination"/>
    <property type="evidence" value="ECO:0007669"/>
    <property type="project" value="InterPro"/>
</dbReference>